<organism evidence="2 3">
    <name type="scientific">Agrocybe pediades</name>
    <dbReference type="NCBI Taxonomy" id="84607"/>
    <lineage>
        <taxon>Eukaryota</taxon>
        <taxon>Fungi</taxon>
        <taxon>Dikarya</taxon>
        <taxon>Basidiomycota</taxon>
        <taxon>Agaricomycotina</taxon>
        <taxon>Agaricomycetes</taxon>
        <taxon>Agaricomycetidae</taxon>
        <taxon>Agaricales</taxon>
        <taxon>Agaricineae</taxon>
        <taxon>Strophariaceae</taxon>
        <taxon>Agrocybe</taxon>
    </lineage>
</organism>
<dbReference type="Proteomes" id="UP000521872">
    <property type="component" value="Unassembled WGS sequence"/>
</dbReference>
<dbReference type="EMBL" id="JAACJL010000002">
    <property type="protein sequence ID" value="KAF4622157.1"/>
    <property type="molecule type" value="Genomic_DNA"/>
</dbReference>
<evidence type="ECO:0000256" key="1">
    <source>
        <dbReference type="SAM" id="MobiDB-lite"/>
    </source>
</evidence>
<evidence type="ECO:0000313" key="3">
    <source>
        <dbReference type="Proteomes" id="UP000521872"/>
    </source>
</evidence>
<keyword evidence="3" id="KW-1185">Reference proteome</keyword>
<gene>
    <name evidence="2" type="ORF">D9613_009404</name>
</gene>
<accession>A0A8H4R2R3</accession>
<feature type="compositionally biased region" description="Basic and acidic residues" evidence="1">
    <location>
        <begin position="135"/>
        <end position="144"/>
    </location>
</feature>
<protein>
    <submittedName>
        <fullName evidence="2">Uncharacterized protein</fullName>
    </submittedName>
</protein>
<feature type="region of interest" description="Disordered" evidence="1">
    <location>
        <begin position="135"/>
        <end position="218"/>
    </location>
</feature>
<feature type="compositionally biased region" description="Polar residues" evidence="1">
    <location>
        <begin position="172"/>
        <end position="190"/>
    </location>
</feature>
<feature type="compositionally biased region" description="Low complexity" evidence="1">
    <location>
        <begin position="197"/>
        <end position="218"/>
    </location>
</feature>
<feature type="region of interest" description="Disordered" evidence="1">
    <location>
        <begin position="1"/>
        <end position="46"/>
    </location>
</feature>
<sequence>MPAKRGNLAPTQAINRTTTRVVKRRRTRAQAQTRDTRDSYISDSRPSGNDALFSPYLAYDADAELTAAVNAAAAQVMWVQFRIQKERECLQSLRDVMSSVFEESKVHSIEGFVRAKVKERARTVGDWAREVGDHDEMSGWEEGRSGSSSKRKRSPAPGNENISRRVKKRRTNPSSTPPDVSHTLTPMNLQNHDDSSSDSAYNLSSASSSESSSVSSDSCAPETIVSLTEYSSTPGPIHHQSYMIHPVDIPHLRGKPLRRSLAHIIPLANGEGAYVPDVRYLEELDHEGRGEMWKGFGTLEWDLKRVTRVKDFVFVTNQYCS</sequence>
<dbReference type="AlphaFoldDB" id="A0A8H4R2R3"/>
<evidence type="ECO:0000313" key="2">
    <source>
        <dbReference type="EMBL" id="KAF4622157.1"/>
    </source>
</evidence>
<proteinExistence type="predicted"/>
<name>A0A8H4R2R3_9AGAR</name>
<comment type="caution">
    <text evidence="2">The sequence shown here is derived from an EMBL/GenBank/DDBJ whole genome shotgun (WGS) entry which is preliminary data.</text>
</comment>
<reference evidence="2 3" key="1">
    <citation type="submission" date="2019-12" db="EMBL/GenBank/DDBJ databases">
        <authorList>
            <person name="Floudas D."/>
            <person name="Bentzer J."/>
            <person name="Ahren D."/>
            <person name="Johansson T."/>
            <person name="Persson P."/>
            <person name="Tunlid A."/>
        </authorList>
    </citation>
    <scope>NUCLEOTIDE SEQUENCE [LARGE SCALE GENOMIC DNA]</scope>
    <source>
        <strain evidence="2 3">CBS 102.39</strain>
    </source>
</reference>